<evidence type="ECO:0000313" key="3">
    <source>
        <dbReference type="EMBL" id="MBB6118596.1"/>
    </source>
</evidence>
<keyword evidence="1" id="KW-0472">Membrane</keyword>
<feature type="transmembrane region" description="Helical" evidence="1">
    <location>
        <begin position="66"/>
        <end position="84"/>
    </location>
</feature>
<organism evidence="3 4">
    <name type="scientific">Nocardiopsis algeriensis</name>
    <dbReference type="NCBI Taxonomy" id="1478215"/>
    <lineage>
        <taxon>Bacteria</taxon>
        <taxon>Bacillati</taxon>
        <taxon>Actinomycetota</taxon>
        <taxon>Actinomycetes</taxon>
        <taxon>Streptosporangiales</taxon>
        <taxon>Nocardiopsidaceae</taxon>
        <taxon>Nocardiopsis</taxon>
    </lineage>
</organism>
<dbReference type="InterPro" id="IPR005135">
    <property type="entry name" value="Endo/exonuclease/phosphatase"/>
</dbReference>
<dbReference type="AlphaFoldDB" id="A0A841IMW6"/>
<keyword evidence="4" id="KW-1185">Reference proteome</keyword>
<dbReference type="Gene3D" id="3.60.10.10">
    <property type="entry name" value="Endonuclease/exonuclease/phosphatase"/>
    <property type="match status" value="1"/>
</dbReference>
<reference evidence="3 4" key="1">
    <citation type="submission" date="2020-08" db="EMBL/GenBank/DDBJ databases">
        <title>Genomic Encyclopedia of Type Strains, Phase III (KMG-III): the genomes of soil and plant-associated and newly described type strains.</title>
        <authorList>
            <person name="Whitman W."/>
        </authorList>
    </citation>
    <scope>NUCLEOTIDE SEQUENCE [LARGE SCALE GENOMIC DNA]</scope>
    <source>
        <strain evidence="3 4">CECT 8712</strain>
    </source>
</reference>
<dbReference type="RefSeq" id="WP_184286886.1">
    <property type="nucleotide sequence ID" value="NZ_JACHJO010000002.1"/>
</dbReference>
<dbReference type="SUPFAM" id="SSF56219">
    <property type="entry name" value="DNase I-like"/>
    <property type="match status" value="1"/>
</dbReference>
<gene>
    <name evidence="3" type="ORF">FHS13_000528</name>
</gene>
<dbReference type="GO" id="GO:0004527">
    <property type="term" value="F:exonuclease activity"/>
    <property type="evidence" value="ECO:0007669"/>
    <property type="project" value="UniProtKB-KW"/>
</dbReference>
<keyword evidence="1" id="KW-0812">Transmembrane</keyword>
<evidence type="ECO:0000256" key="1">
    <source>
        <dbReference type="SAM" id="Phobius"/>
    </source>
</evidence>
<keyword evidence="1" id="KW-1133">Transmembrane helix</keyword>
<sequence length="326" mass="33064">MEHPQQRHPAVTVSVALVAAGFAGFALMRALGLERGPVLVPLTAHTPVALGAAALAAATAGVLRRWVSLAALAAVVAVLAAVVLPRAIPYGITAAGGPVLRVMAFNALGGGADVRETVDLVREQEVDVLALQEVTPGLLADLAAAGLEDLLPHEIDRSAVSGVEGSSVHSSLPLTDLGDAAEGPDAFAMPVAGVAVDGPGPAVEVVSVHVPPPLGTSLTAAWERELRALAVPAEQDTVRILAGDFNATVDHAALRAVLDSGYVDAASVLGRGLRATWPTDRPLPGVAIDHVLVTPGTGVDRLEVVEVTGSDHRAVVVDVSLPGAPR</sequence>
<feature type="transmembrane region" description="Helical" evidence="1">
    <location>
        <begin position="38"/>
        <end position="60"/>
    </location>
</feature>
<keyword evidence="3" id="KW-0378">Hydrolase</keyword>
<keyword evidence="3" id="KW-0540">Nuclease</keyword>
<protein>
    <submittedName>
        <fullName evidence="3">Endonuclease/exonuclease/phosphatase family metal-dependent hydrolase</fullName>
    </submittedName>
</protein>
<accession>A0A841IMW6</accession>
<name>A0A841IMW6_9ACTN</name>
<comment type="caution">
    <text evidence="3">The sequence shown here is derived from an EMBL/GenBank/DDBJ whole genome shotgun (WGS) entry which is preliminary data.</text>
</comment>
<feature type="transmembrane region" description="Helical" evidence="1">
    <location>
        <begin position="12"/>
        <end position="31"/>
    </location>
</feature>
<feature type="domain" description="Endonuclease/exonuclease/phosphatase" evidence="2">
    <location>
        <begin position="103"/>
        <end position="312"/>
    </location>
</feature>
<proteinExistence type="predicted"/>
<keyword evidence="3" id="KW-0255">Endonuclease</keyword>
<dbReference type="InterPro" id="IPR036691">
    <property type="entry name" value="Endo/exonu/phosph_ase_sf"/>
</dbReference>
<dbReference type="Pfam" id="PF03372">
    <property type="entry name" value="Exo_endo_phos"/>
    <property type="match status" value="1"/>
</dbReference>
<evidence type="ECO:0000313" key="4">
    <source>
        <dbReference type="Proteomes" id="UP000536604"/>
    </source>
</evidence>
<evidence type="ECO:0000259" key="2">
    <source>
        <dbReference type="Pfam" id="PF03372"/>
    </source>
</evidence>
<dbReference type="Proteomes" id="UP000536604">
    <property type="component" value="Unassembled WGS sequence"/>
</dbReference>
<dbReference type="GO" id="GO:0004519">
    <property type="term" value="F:endonuclease activity"/>
    <property type="evidence" value="ECO:0007669"/>
    <property type="project" value="UniProtKB-KW"/>
</dbReference>
<dbReference type="EMBL" id="JACHJO010000002">
    <property type="protein sequence ID" value="MBB6118596.1"/>
    <property type="molecule type" value="Genomic_DNA"/>
</dbReference>
<keyword evidence="3" id="KW-0269">Exonuclease</keyword>